<feature type="compositionally biased region" description="Basic residues" evidence="2">
    <location>
        <begin position="262"/>
        <end position="274"/>
    </location>
</feature>
<evidence type="ECO:0000313" key="5">
    <source>
        <dbReference type="Proteomes" id="UP001311799"/>
    </source>
</evidence>
<proteinExistence type="predicted"/>
<feature type="region of interest" description="Disordered" evidence="2">
    <location>
        <begin position="254"/>
        <end position="372"/>
    </location>
</feature>
<sequence>MKLKLVSALIVLLFGITQTVISTSVSEVLSGFAKFFYSLNYDKKQEIVTEAIQELQTVFPDGMATISIPEVTDVEICKSTLEKAVKQNHEWYVLSVGQFAQLKFYNHFLNDKVANDLQERITNAAESVGNSNKDTITVDGVLYTVSQLSQIIGDSNSLREENAQLRNSISGLQEDLEKSSSTIEELKLEVQSAMQESNRAKIDFAKVEKKYSVCKRNEYNLKKIVYDLKRSKFSKFKSFLGRPFRNSRLKKALGKEGYGRLQQRKKADKKKRKEMVKNISKDMKKHRKEKRKKLMDGAVPPGEETPIPQSKSVESSPLTLSQGIGGASSSIEGSSSGAPSYNSYDGASSSNVVEKSSSQSSSNYGSIFESSN</sequence>
<dbReference type="AlphaFoldDB" id="A0AAV9Y573"/>
<dbReference type="Proteomes" id="UP001311799">
    <property type="component" value="Unassembled WGS sequence"/>
</dbReference>
<accession>A0AAV9Y573</accession>
<feature type="compositionally biased region" description="Polar residues" evidence="2">
    <location>
        <begin position="307"/>
        <end position="320"/>
    </location>
</feature>
<dbReference type="EMBL" id="JAWDEY010000008">
    <property type="protein sequence ID" value="KAK6590161.1"/>
    <property type="molecule type" value="Genomic_DNA"/>
</dbReference>
<comment type="caution">
    <text evidence="4">The sequence shown here is derived from an EMBL/GenBank/DDBJ whole genome shotgun (WGS) entry which is preliminary data.</text>
</comment>
<evidence type="ECO:0000313" key="4">
    <source>
        <dbReference type="EMBL" id="KAK6590161.1"/>
    </source>
</evidence>
<gene>
    <name evidence="4" type="ORF">RS030_172570</name>
</gene>
<name>A0AAV9Y573_9CRYT</name>
<keyword evidence="1" id="KW-0175">Coiled coil</keyword>
<feature type="signal peptide" evidence="3">
    <location>
        <begin position="1"/>
        <end position="22"/>
    </location>
</feature>
<evidence type="ECO:0000256" key="3">
    <source>
        <dbReference type="SAM" id="SignalP"/>
    </source>
</evidence>
<evidence type="ECO:0000256" key="2">
    <source>
        <dbReference type="SAM" id="MobiDB-lite"/>
    </source>
</evidence>
<organism evidence="4 5">
    <name type="scientific">Cryptosporidium xiaoi</name>
    <dbReference type="NCBI Taxonomy" id="659607"/>
    <lineage>
        <taxon>Eukaryota</taxon>
        <taxon>Sar</taxon>
        <taxon>Alveolata</taxon>
        <taxon>Apicomplexa</taxon>
        <taxon>Conoidasida</taxon>
        <taxon>Coccidia</taxon>
        <taxon>Eucoccidiorida</taxon>
        <taxon>Eimeriorina</taxon>
        <taxon>Cryptosporidiidae</taxon>
        <taxon>Cryptosporidium</taxon>
    </lineage>
</organism>
<feature type="compositionally biased region" description="Low complexity" evidence="2">
    <location>
        <begin position="327"/>
        <end position="340"/>
    </location>
</feature>
<reference evidence="4 5" key="1">
    <citation type="submission" date="2023-10" db="EMBL/GenBank/DDBJ databases">
        <title>Comparative genomics analysis reveals potential genetic determinants of host preference in Cryptosporidium xiaoi.</title>
        <authorList>
            <person name="Xiao L."/>
            <person name="Li J."/>
        </authorList>
    </citation>
    <scope>NUCLEOTIDE SEQUENCE [LARGE SCALE GENOMIC DNA]</scope>
    <source>
        <strain evidence="4 5">52996</strain>
    </source>
</reference>
<keyword evidence="3" id="KW-0732">Signal</keyword>
<feature type="compositionally biased region" description="Basic residues" evidence="2">
    <location>
        <begin position="283"/>
        <end position="293"/>
    </location>
</feature>
<keyword evidence="5" id="KW-1185">Reference proteome</keyword>
<evidence type="ECO:0008006" key="6">
    <source>
        <dbReference type="Google" id="ProtNLM"/>
    </source>
</evidence>
<feature type="chain" id="PRO_5043934148" description="Signal peptide-containing protein" evidence="3">
    <location>
        <begin position="23"/>
        <end position="372"/>
    </location>
</feature>
<feature type="compositionally biased region" description="Low complexity" evidence="2">
    <location>
        <begin position="348"/>
        <end position="366"/>
    </location>
</feature>
<feature type="coiled-coil region" evidence="1">
    <location>
        <begin position="155"/>
        <end position="203"/>
    </location>
</feature>
<evidence type="ECO:0000256" key="1">
    <source>
        <dbReference type="SAM" id="Coils"/>
    </source>
</evidence>
<protein>
    <recommendedName>
        <fullName evidence="6">Signal peptide-containing protein</fullName>
    </recommendedName>
</protein>